<reference evidence="10" key="1">
    <citation type="journal article" date="2022" name="J Environ Chem Eng">
        <title>Biodegradation of petroleum oil using a constructed nonpathogenic and heavy metal-tolerant bacterial consortium isolated from marine sponges.</title>
        <authorList>
            <person name="Dechsakulwatana C."/>
            <person name="Rungsihiranrut A."/>
            <person name="Muangchinda C."/>
            <person name="Ningthoujam R."/>
            <person name="Klankeo P."/>
            <person name="Pinyakong O."/>
        </authorList>
    </citation>
    <scope>NUCLEOTIDE SEQUENCE [LARGE SCALE GENOMIC DNA]</scope>
    <source>
        <strain evidence="10">MO2-4</strain>
    </source>
</reference>
<dbReference type="SUPFAM" id="SSF52833">
    <property type="entry name" value="Thioredoxin-like"/>
    <property type="match status" value="1"/>
</dbReference>
<evidence type="ECO:0000256" key="5">
    <source>
        <dbReference type="ARBA" id="ARBA00023157"/>
    </source>
</evidence>
<evidence type="ECO:0000259" key="8">
    <source>
        <dbReference type="Pfam" id="PF00462"/>
    </source>
</evidence>
<keyword evidence="3 7" id="KW-0813">Transport</keyword>
<dbReference type="InterPro" id="IPR014025">
    <property type="entry name" value="Glutaredoxin_subgr"/>
</dbReference>
<evidence type="ECO:0000256" key="7">
    <source>
        <dbReference type="RuleBase" id="RU364065"/>
    </source>
</evidence>
<accession>A0ABU4A1P4</accession>
<dbReference type="Gene3D" id="3.40.30.10">
    <property type="entry name" value="Glutaredoxin"/>
    <property type="match status" value="1"/>
</dbReference>
<evidence type="ECO:0000256" key="2">
    <source>
        <dbReference type="ARBA" id="ARBA00007787"/>
    </source>
</evidence>
<dbReference type="InterPro" id="IPR011767">
    <property type="entry name" value="GLR_AS"/>
</dbReference>
<evidence type="ECO:0000313" key="10">
    <source>
        <dbReference type="Proteomes" id="UP001185984"/>
    </source>
</evidence>
<name>A0ABU4A1P4_9SPHN</name>
<comment type="similarity">
    <text evidence="2 7">Belongs to the glutaredoxin family.</text>
</comment>
<comment type="function">
    <text evidence="1 7">Has a glutathione-disulfide oxidoreductase activity in the presence of NADPH and glutathione reductase. Reduces low molecular weight disulfides and proteins.</text>
</comment>
<dbReference type="NCBIfam" id="TIGR02181">
    <property type="entry name" value="GRX_bact"/>
    <property type="match status" value="1"/>
</dbReference>
<dbReference type="InterPro" id="IPR011900">
    <property type="entry name" value="GRX_bact"/>
</dbReference>
<protein>
    <recommendedName>
        <fullName evidence="7">Glutaredoxin</fullName>
    </recommendedName>
</protein>
<evidence type="ECO:0000256" key="1">
    <source>
        <dbReference type="ARBA" id="ARBA00002549"/>
    </source>
</evidence>
<dbReference type="PANTHER" id="PTHR45694">
    <property type="entry name" value="GLUTAREDOXIN 2"/>
    <property type="match status" value="1"/>
</dbReference>
<dbReference type="PANTHER" id="PTHR45694:SF18">
    <property type="entry name" value="GLUTAREDOXIN-1-RELATED"/>
    <property type="match status" value="1"/>
</dbReference>
<comment type="caution">
    <text evidence="9">The sequence shown here is derived from an EMBL/GenBank/DDBJ whole genome shotgun (WGS) entry which is preliminary data.</text>
</comment>
<keyword evidence="7" id="KW-0963">Cytoplasm</keyword>
<dbReference type="PROSITE" id="PS00195">
    <property type="entry name" value="GLUTAREDOXIN_1"/>
    <property type="match status" value="1"/>
</dbReference>
<dbReference type="RefSeq" id="WP_010339824.1">
    <property type="nucleotide sequence ID" value="NZ_JAPTHD010000016.1"/>
</dbReference>
<dbReference type="PRINTS" id="PR00160">
    <property type="entry name" value="GLUTAREDOXIN"/>
</dbReference>
<proteinExistence type="inferred from homology"/>
<evidence type="ECO:0000256" key="3">
    <source>
        <dbReference type="ARBA" id="ARBA00022448"/>
    </source>
</evidence>
<keyword evidence="5" id="KW-1015">Disulfide bond</keyword>
<sequence>MTPEILLYTTSWCPFCRRAKALFTEKGLKWTEHNIEDDPAQRQAMVDASGRSTVPQIFINGEHIGGSDDLLELDARGGLDKLLAGEASAPE</sequence>
<evidence type="ECO:0000313" key="9">
    <source>
        <dbReference type="EMBL" id="MDV5825684.1"/>
    </source>
</evidence>
<organism evidence="9 10">
    <name type="scientific">Sphingobium naphthae</name>
    <dbReference type="NCBI Taxonomy" id="1886786"/>
    <lineage>
        <taxon>Bacteria</taxon>
        <taxon>Pseudomonadati</taxon>
        <taxon>Pseudomonadota</taxon>
        <taxon>Alphaproteobacteria</taxon>
        <taxon>Sphingomonadales</taxon>
        <taxon>Sphingomonadaceae</taxon>
        <taxon>Sphingobium</taxon>
    </lineage>
</organism>
<gene>
    <name evidence="9" type="primary">grxC</name>
    <name evidence="9" type="ORF">O0R41_18935</name>
</gene>
<keyword evidence="4 7" id="KW-0249">Electron transport</keyword>
<feature type="domain" description="Glutaredoxin" evidence="8">
    <location>
        <begin position="5"/>
        <end position="64"/>
    </location>
</feature>
<dbReference type="Pfam" id="PF00462">
    <property type="entry name" value="Glutaredoxin"/>
    <property type="match status" value="1"/>
</dbReference>
<dbReference type="EMBL" id="JAPTHD010000016">
    <property type="protein sequence ID" value="MDV5825684.1"/>
    <property type="molecule type" value="Genomic_DNA"/>
</dbReference>
<dbReference type="CDD" id="cd03418">
    <property type="entry name" value="GRX_GRXb_1_3_like"/>
    <property type="match status" value="1"/>
</dbReference>
<dbReference type="PROSITE" id="PS51354">
    <property type="entry name" value="GLUTAREDOXIN_2"/>
    <property type="match status" value="1"/>
</dbReference>
<dbReference type="InterPro" id="IPR002109">
    <property type="entry name" value="Glutaredoxin"/>
</dbReference>
<dbReference type="InterPro" id="IPR036249">
    <property type="entry name" value="Thioredoxin-like_sf"/>
</dbReference>
<dbReference type="Proteomes" id="UP001185984">
    <property type="component" value="Unassembled WGS sequence"/>
</dbReference>
<keyword evidence="6 7" id="KW-0676">Redox-active center</keyword>
<keyword evidence="10" id="KW-1185">Reference proteome</keyword>
<evidence type="ECO:0000256" key="6">
    <source>
        <dbReference type="ARBA" id="ARBA00023284"/>
    </source>
</evidence>
<evidence type="ECO:0000256" key="4">
    <source>
        <dbReference type="ARBA" id="ARBA00022982"/>
    </source>
</evidence>